<gene>
    <name evidence="1" type="ordered locus">MTR_1g058280</name>
</gene>
<name>A0A072VJK0_MEDTR</name>
<dbReference type="HOGENOM" id="CLU_176579_1_1_1"/>
<protein>
    <submittedName>
        <fullName evidence="1">Transmembrane protein, putative</fullName>
    </submittedName>
</protein>
<evidence type="ECO:0000313" key="1">
    <source>
        <dbReference type="EMBL" id="KEH41967.1"/>
    </source>
</evidence>
<dbReference type="Proteomes" id="UP000002051">
    <property type="component" value="Unassembled WGS sequence"/>
</dbReference>
<reference evidence="1 3" key="1">
    <citation type="journal article" date="2011" name="Nature">
        <title>The Medicago genome provides insight into the evolution of rhizobial symbioses.</title>
        <authorList>
            <person name="Young N.D."/>
            <person name="Debelle F."/>
            <person name="Oldroyd G.E."/>
            <person name="Geurts R."/>
            <person name="Cannon S.B."/>
            <person name="Udvardi M.K."/>
            <person name="Benedito V.A."/>
            <person name="Mayer K.F."/>
            <person name="Gouzy J."/>
            <person name="Schoof H."/>
            <person name="Van de Peer Y."/>
            <person name="Proost S."/>
            <person name="Cook D.R."/>
            <person name="Meyers B.C."/>
            <person name="Spannagl M."/>
            <person name="Cheung F."/>
            <person name="De Mita S."/>
            <person name="Krishnakumar V."/>
            <person name="Gundlach H."/>
            <person name="Zhou S."/>
            <person name="Mudge J."/>
            <person name="Bharti A.K."/>
            <person name="Murray J.D."/>
            <person name="Naoumkina M.A."/>
            <person name="Rosen B."/>
            <person name="Silverstein K.A."/>
            <person name="Tang H."/>
            <person name="Rombauts S."/>
            <person name="Zhao P.X."/>
            <person name="Zhou P."/>
            <person name="Barbe V."/>
            <person name="Bardou P."/>
            <person name="Bechner M."/>
            <person name="Bellec A."/>
            <person name="Berger A."/>
            <person name="Berges H."/>
            <person name="Bidwell S."/>
            <person name="Bisseling T."/>
            <person name="Choisne N."/>
            <person name="Couloux A."/>
            <person name="Denny R."/>
            <person name="Deshpande S."/>
            <person name="Dai X."/>
            <person name="Doyle J.J."/>
            <person name="Dudez A.M."/>
            <person name="Farmer A.D."/>
            <person name="Fouteau S."/>
            <person name="Franken C."/>
            <person name="Gibelin C."/>
            <person name="Gish J."/>
            <person name="Goldstein S."/>
            <person name="Gonzalez A.J."/>
            <person name="Green P.J."/>
            <person name="Hallab A."/>
            <person name="Hartog M."/>
            <person name="Hua A."/>
            <person name="Humphray S.J."/>
            <person name="Jeong D.H."/>
            <person name="Jing Y."/>
            <person name="Jocker A."/>
            <person name="Kenton S.M."/>
            <person name="Kim D.J."/>
            <person name="Klee K."/>
            <person name="Lai H."/>
            <person name="Lang C."/>
            <person name="Lin S."/>
            <person name="Macmil S.L."/>
            <person name="Magdelenat G."/>
            <person name="Matthews L."/>
            <person name="McCorrison J."/>
            <person name="Monaghan E.L."/>
            <person name="Mun J.H."/>
            <person name="Najar F.Z."/>
            <person name="Nicholson C."/>
            <person name="Noirot C."/>
            <person name="O'Bleness M."/>
            <person name="Paule C.R."/>
            <person name="Poulain J."/>
            <person name="Prion F."/>
            <person name="Qin B."/>
            <person name="Qu C."/>
            <person name="Retzel E.F."/>
            <person name="Riddle C."/>
            <person name="Sallet E."/>
            <person name="Samain S."/>
            <person name="Samson N."/>
            <person name="Sanders I."/>
            <person name="Saurat O."/>
            <person name="Scarpelli C."/>
            <person name="Schiex T."/>
            <person name="Segurens B."/>
            <person name="Severin A.J."/>
            <person name="Sherrier D.J."/>
            <person name="Shi R."/>
            <person name="Sims S."/>
            <person name="Singer S.R."/>
            <person name="Sinharoy S."/>
            <person name="Sterck L."/>
            <person name="Viollet A."/>
            <person name="Wang B.B."/>
            <person name="Wang K."/>
            <person name="Wang M."/>
            <person name="Wang X."/>
            <person name="Warfsmann J."/>
            <person name="Weissenbach J."/>
            <person name="White D.D."/>
            <person name="White J.D."/>
            <person name="Wiley G.B."/>
            <person name="Wincker P."/>
            <person name="Xing Y."/>
            <person name="Yang L."/>
            <person name="Yao Z."/>
            <person name="Ying F."/>
            <person name="Zhai J."/>
            <person name="Zhou L."/>
            <person name="Zuber A."/>
            <person name="Denarie J."/>
            <person name="Dixon R.A."/>
            <person name="May G.D."/>
            <person name="Schwartz D.C."/>
            <person name="Rogers J."/>
            <person name="Quetier F."/>
            <person name="Town C.D."/>
            <person name="Roe B.A."/>
        </authorList>
    </citation>
    <scope>NUCLEOTIDE SEQUENCE [LARGE SCALE GENOMIC DNA]</scope>
    <source>
        <strain evidence="1">A17</strain>
        <strain evidence="2 3">cv. Jemalong A17</strain>
    </source>
</reference>
<dbReference type="EMBL" id="CM001217">
    <property type="protein sequence ID" value="KEH41967.1"/>
    <property type="molecule type" value="Genomic_DNA"/>
</dbReference>
<reference evidence="2" key="3">
    <citation type="submission" date="2015-04" db="UniProtKB">
        <authorList>
            <consortium name="EnsemblPlants"/>
        </authorList>
    </citation>
    <scope>IDENTIFICATION</scope>
    <source>
        <strain evidence="2">cv. Jemalong A17</strain>
    </source>
</reference>
<reference evidence="1 3" key="2">
    <citation type="journal article" date="2014" name="BMC Genomics">
        <title>An improved genome release (version Mt4.0) for the model legume Medicago truncatula.</title>
        <authorList>
            <person name="Tang H."/>
            <person name="Krishnakumar V."/>
            <person name="Bidwell S."/>
            <person name="Rosen B."/>
            <person name="Chan A."/>
            <person name="Zhou S."/>
            <person name="Gentzbittel L."/>
            <person name="Childs K.L."/>
            <person name="Yandell M."/>
            <person name="Gundlach H."/>
            <person name="Mayer K.F."/>
            <person name="Schwartz D.C."/>
            <person name="Town C.D."/>
        </authorList>
    </citation>
    <scope>GENOME REANNOTATION</scope>
    <source>
        <strain evidence="1">A17</strain>
        <strain evidence="2 3">cv. Jemalong A17</strain>
    </source>
</reference>
<keyword evidence="1" id="KW-0472">Membrane</keyword>
<evidence type="ECO:0000313" key="3">
    <source>
        <dbReference type="Proteomes" id="UP000002051"/>
    </source>
</evidence>
<dbReference type="AlphaFoldDB" id="A0A072VJK0"/>
<proteinExistence type="predicted"/>
<organism evidence="1 3">
    <name type="scientific">Medicago truncatula</name>
    <name type="common">Barrel medic</name>
    <name type="synonym">Medicago tribuloides</name>
    <dbReference type="NCBI Taxonomy" id="3880"/>
    <lineage>
        <taxon>Eukaryota</taxon>
        <taxon>Viridiplantae</taxon>
        <taxon>Streptophyta</taxon>
        <taxon>Embryophyta</taxon>
        <taxon>Tracheophyta</taxon>
        <taxon>Spermatophyta</taxon>
        <taxon>Magnoliopsida</taxon>
        <taxon>eudicotyledons</taxon>
        <taxon>Gunneridae</taxon>
        <taxon>Pentapetalae</taxon>
        <taxon>rosids</taxon>
        <taxon>fabids</taxon>
        <taxon>Fabales</taxon>
        <taxon>Fabaceae</taxon>
        <taxon>Papilionoideae</taxon>
        <taxon>50 kb inversion clade</taxon>
        <taxon>NPAAA clade</taxon>
        <taxon>Hologalegina</taxon>
        <taxon>IRL clade</taxon>
        <taxon>Trifolieae</taxon>
        <taxon>Medicago</taxon>
    </lineage>
</organism>
<accession>A0A072VJK0</accession>
<dbReference type="EnsemblPlants" id="KEH41967">
    <property type="protein sequence ID" value="KEH41967"/>
    <property type="gene ID" value="MTR_1g058280"/>
</dbReference>
<sequence length="53" mass="5826">MERQMVVTAVFVGGASLFGVIAYLSYINVVALQACAEECSEAMRNNLRKRLSD</sequence>
<evidence type="ECO:0000313" key="2">
    <source>
        <dbReference type="EnsemblPlants" id="KEH41967"/>
    </source>
</evidence>
<keyword evidence="1" id="KW-0812">Transmembrane</keyword>
<dbReference type="PROSITE" id="PS51257">
    <property type="entry name" value="PROKAR_LIPOPROTEIN"/>
    <property type="match status" value="1"/>
</dbReference>
<keyword evidence="3" id="KW-1185">Reference proteome</keyword>